<name>A0A1Y2K7P3_9PROT</name>
<gene>
    <name evidence="1" type="ORF">MAIT1_00380</name>
</gene>
<reference evidence="1 2" key="1">
    <citation type="journal article" date="2016" name="BMC Genomics">
        <title>Combined genomic and structural analyses of a cultured magnetotactic bacterium reveals its niche adaptation to a dynamic environment.</title>
        <authorList>
            <person name="Araujo A.C."/>
            <person name="Morillo V."/>
            <person name="Cypriano J."/>
            <person name="Teixeira L.C."/>
            <person name="Leao P."/>
            <person name="Lyra S."/>
            <person name="Almeida L.G."/>
            <person name="Bazylinski D.A."/>
            <person name="Vasconcellos A.T."/>
            <person name="Abreu F."/>
            <person name="Lins U."/>
        </authorList>
    </citation>
    <scope>NUCLEOTIDE SEQUENCE [LARGE SCALE GENOMIC DNA]</scope>
    <source>
        <strain evidence="1 2">IT-1</strain>
    </source>
</reference>
<sequence>MREQNQQAKPLFIAGLDLGQANDYTALAILEQRRLEGDTYGWRYLARHLNRYPRGTSYPDVVKGISQLLESPQLQGCVNALVIDGSGCGRPVVDMFVEARLRTTIAAITVHGGDAVTEEHPERLSLKRLKIPKRDLVGTLQATLQTQRLQFAASLEHAAALRHELENFRAKINIATGHESFEAWREGDHDDLVFAVGLAVWWGERHPPQQYAYIPVRLSRDSDDDPVPRRVRMPGKMGGRAAWRGF</sequence>
<evidence type="ECO:0000313" key="2">
    <source>
        <dbReference type="Proteomes" id="UP000194003"/>
    </source>
</evidence>
<comment type="caution">
    <text evidence="1">The sequence shown here is derived from an EMBL/GenBank/DDBJ whole genome shotgun (WGS) entry which is preliminary data.</text>
</comment>
<dbReference type="STRING" id="1434232.MAIT1_00380"/>
<evidence type="ECO:0008006" key="3">
    <source>
        <dbReference type="Google" id="ProtNLM"/>
    </source>
</evidence>
<dbReference type="Proteomes" id="UP000194003">
    <property type="component" value="Unassembled WGS sequence"/>
</dbReference>
<proteinExistence type="predicted"/>
<dbReference type="RefSeq" id="WP_085440444.1">
    <property type="nucleotide sequence ID" value="NZ_LVJN01000015.1"/>
</dbReference>
<dbReference type="OrthoDB" id="8264967at2"/>
<dbReference type="EMBL" id="LVJN01000015">
    <property type="protein sequence ID" value="OSM06763.1"/>
    <property type="molecule type" value="Genomic_DNA"/>
</dbReference>
<accession>A0A1Y2K7P3</accession>
<dbReference type="Gene3D" id="3.30.420.240">
    <property type="match status" value="1"/>
</dbReference>
<keyword evidence="2" id="KW-1185">Reference proteome</keyword>
<dbReference type="AlphaFoldDB" id="A0A1Y2K7P3"/>
<protein>
    <recommendedName>
        <fullName evidence="3">Terminase large subunit gp17-like C-terminal domain-containing protein</fullName>
    </recommendedName>
</protein>
<evidence type="ECO:0000313" key="1">
    <source>
        <dbReference type="EMBL" id="OSM06763.1"/>
    </source>
</evidence>
<organism evidence="1 2">
    <name type="scientific">Magnetofaba australis IT-1</name>
    <dbReference type="NCBI Taxonomy" id="1434232"/>
    <lineage>
        <taxon>Bacteria</taxon>
        <taxon>Pseudomonadati</taxon>
        <taxon>Pseudomonadota</taxon>
        <taxon>Magnetococcia</taxon>
        <taxon>Magnetococcales</taxon>
        <taxon>Magnetococcaceae</taxon>
        <taxon>Magnetofaba</taxon>
    </lineage>
</organism>